<protein>
    <submittedName>
        <fullName evidence="1">Uncharacterized protein</fullName>
    </submittedName>
</protein>
<comment type="caution">
    <text evidence="1">The sequence shown here is derived from an EMBL/GenBank/DDBJ whole genome shotgun (WGS) entry which is preliminary data.</text>
</comment>
<accession>A0AA36IJE3</accession>
<feature type="non-terminal residue" evidence="1">
    <location>
        <position position="167"/>
    </location>
</feature>
<sequence>VRRLASRRTGSLALACARLGVNLRPLSSGVIEGPRGAVHKFDEIRIALPGARAHGCQPPAAVNNDMCRRLRFRGVLARDAGLVGAPVRKTRRWMKARLAAPSCQLVVMFRGPPASYAHRACPVMAQRTGNIAGAARLDAELRQTAKMEDVPRANWQGHRACSVMAVR</sequence>
<organism evidence="1 2">
    <name type="scientific">Effrenium voratum</name>
    <dbReference type="NCBI Taxonomy" id="2562239"/>
    <lineage>
        <taxon>Eukaryota</taxon>
        <taxon>Sar</taxon>
        <taxon>Alveolata</taxon>
        <taxon>Dinophyceae</taxon>
        <taxon>Suessiales</taxon>
        <taxon>Symbiodiniaceae</taxon>
        <taxon>Effrenium</taxon>
    </lineage>
</organism>
<dbReference type="EMBL" id="CAUJNA010001590">
    <property type="protein sequence ID" value="CAJ1387849.1"/>
    <property type="molecule type" value="Genomic_DNA"/>
</dbReference>
<gene>
    <name evidence="1" type="ORF">EVOR1521_LOCUS13840</name>
</gene>
<feature type="non-terminal residue" evidence="1">
    <location>
        <position position="1"/>
    </location>
</feature>
<reference evidence="1" key="1">
    <citation type="submission" date="2023-08" db="EMBL/GenBank/DDBJ databases">
        <authorList>
            <person name="Chen Y."/>
            <person name="Shah S."/>
            <person name="Dougan E. K."/>
            <person name="Thang M."/>
            <person name="Chan C."/>
        </authorList>
    </citation>
    <scope>NUCLEOTIDE SEQUENCE</scope>
</reference>
<dbReference type="AlphaFoldDB" id="A0AA36IJE3"/>
<name>A0AA36IJE3_9DINO</name>
<keyword evidence="2" id="KW-1185">Reference proteome</keyword>
<evidence type="ECO:0000313" key="1">
    <source>
        <dbReference type="EMBL" id="CAJ1387849.1"/>
    </source>
</evidence>
<evidence type="ECO:0000313" key="2">
    <source>
        <dbReference type="Proteomes" id="UP001178507"/>
    </source>
</evidence>
<dbReference type="Proteomes" id="UP001178507">
    <property type="component" value="Unassembled WGS sequence"/>
</dbReference>
<proteinExistence type="predicted"/>